<name>A0A847UF07_9EURY</name>
<feature type="compositionally biased region" description="Acidic residues" evidence="1">
    <location>
        <begin position="23"/>
        <end position="40"/>
    </location>
</feature>
<gene>
    <name evidence="3" type="ORF">GOC74_07010</name>
</gene>
<feature type="domain" description="DUF8135" evidence="2">
    <location>
        <begin position="131"/>
        <end position="179"/>
    </location>
</feature>
<sequence length="183" mass="20154">MSDDDPFERLDDIEREGDPFERLDDEATAGDSDDSGDEPGDSAGARESSDESTPADDPFAAFDRDDAATADREDPAVDPFADVPDRDGDPFGDGESAFEQVDVGEIDADAVWESIDEDGAPEVPEARRYAEVSKHAYCEQCPFFSEPPEAHCTHETAEIIEYLDMDRVRLLDCPVVAEREDLE</sequence>
<comment type="caution">
    <text evidence="3">The sequence shown here is derived from an EMBL/GenBank/DDBJ whole genome shotgun (WGS) entry which is preliminary data.</text>
</comment>
<evidence type="ECO:0000313" key="4">
    <source>
        <dbReference type="Proteomes" id="UP000608662"/>
    </source>
</evidence>
<dbReference type="Pfam" id="PF26456">
    <property type="entry name" value="DUF8135"/>
    <property type="match status" value="1"/>
</dbReference>
<accession>A0A847UF07</accession>
<dbReference type="AlphaFoldDB" id="A0A847UF07"/>
<evidence type="ECO:0000313" key="3">
    <source>
        <dbReference type="EMBL" id="NLV09678.1"/>
    </source>
</evidence>
<dbReference type="InterPro" id="IPR058448">
    <property type="entry name" value="DUF8135"/>
</dbReference>
<dbReference type="Proteomes" id="UP000608662">
    <property type="component" value="Unassembled WGS sequence"/>
</dbReference>
<organism evidence="3 4">
    <name type="scientific">Halomicrobium mukohataei</name>
    <dbReference type="NCBI Taxonomy" id="57705"/>
    <lineage>
        <taxon>Archaea</taxon>
        <taxon>Methanobacteriati</taxon>
        <taxon>Methanobacteriota</taxon>
        <taxon>Stenosarchaea group</taxon>
        <taxon>Halobacteria</taxon>
        <taxon>Halobacteriales</taxon>
        <taxon>Haloarculaceae</taxon>
        <taxon>Halomicrobium</taxon>
    </lineage>
</organism>
<feature type="compositionally biased region" description="Basic and acidic residues" evidence="1">
    <location>
        <begin position="62"/>
        <end position="75"/>
    </location>
</feature>
<evidence type="ECO:0000256" key="1">
    <source>
        <dbReference type="SAM" id="MobiDB-lite"/>
    </source>
</evidence>
<reference evidence="3" key="1">
    <citation type="submission" date="2019-12" db="EMBL/GenBank/DDBJ databases">
        <title>Whole-genome sequence of Halomicrobium mukohataei pws1.</title>
        <authorList>
            <person name="Verma D.K."/>
            <person name="Gopal K."/>
            <person name="Prasad E.S."/>
        </authorList>
    </citation>
    <scope>NUCLEOTIDE SEQUENCE</scope>
    <source>
        <strain evidence="3">Pws1</strain>
    </source>
</reference>
<feature type="compositionally biased region" description="Basic and acidic residues" evidence="1">
    <location>
        <begin position="7"/>
        <end position="22"/>
    </location>
</feature>
<evidence type="ECO:0000259" key="2">
    <source>
        <dbReference type="Pfam" id="PF26456"/>
    </source>
</evidence>
<feature type="region of interest" description="Disordered" evidence="1">
    <location>
        <begin position="1"/>
        <end position="96"/>
    </location>
</feature>
<proteinExistence type="predicted"/>
<dbReference type="RefSeq" id="WP_170093486.1">
    <property type="nucleotide sequence ID" value="NZ_WOYG01000001.1"/>
</dbReference>
<dbReference type="EMBL" id="WOYG01000001">
    <property type="protein sequence ID" value="NLV09678.1"/>
    <property type="molecule type" value="Genomic_DNA"/>
</dbReference>
<protein>
    <recommendedName>
        <fullName evidence="2">DUF8135 domain-containing protein</fullName>
    </recommendedName>
</protein>